<reference evidence="1 2" key="1">
    <citation type="journal article" date="2022" name="bioRxiv">
        <title>Genomics of Preaxostyla Flagellates Illuminates Evolutionary Transitions and the Path Towards Mitochondrial Loss.</title>
        <authorList>
            <person name="Novak L.V.F."/>
            <person name="Treitli S.C."/>
            <person name="Pyrih J."/>
            <person name="Halakuc P."/>
            <person name="Pipaliya S.V."/>
            <person name="Vacek V."/>
            <person name="Brzon O."/>
            <person name="Soukal P."/>
            <person name="Eme L."/>
            <person name="Dacks J.B."/>
            <person name="Karnkowska A."/>
            <person name="Elias M."/>
            <person name="Hampl V."/>
        </authorList>
    </citation>
    <scope>NUCLEOTIDE SEQUENCE [LARGE SCALE GENOMIC DNA]</scope>
    <source>
        <strain evidence="1">NAU3</strain>
        <tissue evidence="1">Gut</tissue>
    </source>
</reference>
<comment type="caution">
    <text evidence="1">The sequence shown here is derived from an EMBL/GenBank/DDBJ whole genome shotgun (WGS) entry which is preliminary data.</text>
</comment>
<proteinExistence type="predicted"/>
<keyword evidence="2" id="KW-1185">Reference proteome</keyword>
<organism evidence="1 2">
    <name type="scientific">Blattamonas nauphoetae</name>
    <dbReference type="NCBI Taxonomy" id="2049346"/>
    <lineage>
        <taxon>Eukaryota</taxon>
        <taxon>Metamonada</taxon>
        <taxon>Preaxostyla</taxon>
        <taxon>Oxymonadida</taxon>
        <taxon>Blattamonas</taxon>
    </lineage>
</organism>
<evidence type="ECO:0000313" key="2">
    <source>
        <dbReference type="Proteomes" id="UP001281761"/>
    </source>
</evidence>
<name>A0ABQ9XV10_9EUKA</name>
<evidence type="ECO:0000313" key="1">
    <source>
        <dbReference type="EMBL" id="KAK2955312.1"/>
    </source>
</evidence>
<dbReference type="EMBL" id="JARBJD010000068">
    <property type="protein sequence ID" value="KAK2955312.1"/>
    <property type="molecule type" value="Genomic_DNA"/>
</dbReference>
<protein>
    <submittedName>
        <fullName evidence="1">Uncharacterized protein</fullName>
    </submittedName>
</protein>
<sequence length="875" mass="95297">MTIPISFSMTDTEILNTRSRISLNKIFTNRSIDFIRVNVKNASFYMDRVNAPHGPILFLDCVLDQTSRDEHIQSISASFLYSGTTFTGAVTTRNEFHVYASPPTRHLIFHQCNFTDCSTYQSPVIRAWSISSLTVDSSSFTNCGGEHTHGFFSVSGTHFRAHSCTFTNVSAKISNILNSHSLQSLFLENCRFDLQPSNRNDFLLSDAGQMELLNESSVVGCTSNRPITANSNDYTKVTCPFFKEVTSEPETNKMRVGTWPAEEDFSDHSSLSDALSTLSDESLLPNIVFLSEGSHSQTSLLEIEHDVEIVGTGSNTTNFHCTELTTAGFKAKSGGKLTLRSMKLIPSTLSTTLVEMDEDVSLLLTRTFVDGVSGQTVSLMLLSLGTTRIAHSAFQNIESERPLISVSGSASLTVSSTYFITITHTSPEPPSSAEGTQCGSCVEGKTHGKVVIAFSRFGVCTTNGRAGVIDLEGAGDSSSVEMEWNKFDQNLAGADMDSTVKGDDVVLKNFTESQLSLNLATQQSFPSPHTFLINSSQPLILPPSNFALTVNGIGGPLAWADMNIMKPDFLSGEVTLQYLLGSRLHNNAHTSITTNFGYRETMTPFTCQHCSISVALNGRLDSSITVEQTNETFCHLINSALSLNSLKLSFDNLEASALVVDSQSSFMMKYVTLDITNPLLKTPFVFSEGKSISLNGLLLPTDLRLNDVPFIQAHTNQADSSFSFENSNPTLVTLTSLDTAPFISLEGIAFVDFYGLNIPGNLGTPIKVSLVKATNSNITFDRLTVSNLQTTANGLILNADSCNFTITDANLTNISAQNGGFLYCTNSNITIRYPKCINWHGSSVSGEVHCIWWWSDMSGGGPVCLVVRYLQKSSI</sequence>
<dbReference type="Proteomes" id="UP001281761">
    <property type="component" value="Unassembled WGS sequence"/>
</dbReference>
<gene>
    <name evidence="1" type="ORF">BLNAU_9703</name>
</gene>
<accession>A0ABQ9XV10</accession>